<dbReference type="GO" id="GO:0000974">
    <property type="term" value="C:Prp19 complex"/>
    <property type="evidence" value="ECO:0007669"/>
    <property type="project" value="TreeGrafter"/>
</dbReference>
<evidence type="ECO:0000256" key="4">
    <source>
        <dbReference type="ARBA" id="ARBA00022664"/>
    </source>
</evidence>
<evidence type="ECO:0000313" key="12">
    <source>
        <dbReference type="Proteomes" id="UP000274822"/>
    </source>
</evidence>
<dbReference type="GO" id="GO:0071014">
    <property type="term" value="C:post-mRNA release spliceosomal complex"/>
    <property type="evidence" value="ECO:0007669"/>
    <property type="project" value="TreeGrafter"/>
</dbReference>
<evidence type="ECO:0000256" key="5">
    <source>
        <dbReference type="ARBA" id="ARBA00022728"/>
    </source>
</evidence>
<keyword evidence="7 8" id="KW-0539">Nucleus</keyword>
<dbReference type="Proteomes" id="UP000274822">
    <property type="component" value="Unassembled WGS sequence"/>
</dbReference>
<sequence length="296" mass="34522">MPLLLLSVLNSFELSACTNSPNLRSTTTFSLQLQQTEVEEGNRRDRNEEFQRSKVNPREEAKVERKRREAEILMARKVGCLFDMFIYLFWGDRGWGQSVRIQVEDAGEDWERKRAWNYSAEAVEKWEEKQEKRAKRAEHGFTGSSNPFFLLLSDDNPLYRPNLTPPSPPQTDYGQLAHRKYEKLVDDLKPDMSSYHEHKAAAAAAGAQHLEGFYGDANALELAGDAKPSREAVDRLVTDLNKQIEKRENRSRKRKEVEDDISWINERNRVFNQKIARFYDKYTKEIRENFERGTAL</sequence>
<dbReference type="EMBL" id="RBNJ01004547">
    <property type="protein sequence ID" value="RUS29894.1"/>
    <property type="molecule type" value="Genomic_DNA"/>
</dbReference>
<reference evidence="11 12" key="1">
    <citation type="journal article" date="2018" name="New Phytol.">
        <title>Phylogenomics of Endogonaceae and evolution of mycorrhizas within Mucoromycota.</title>
        <authorList>
            <person name="Chang Y."/>
            <person name="Desiro A."/>
            <person name="Na H."/>
            <person name="Sandor L."/>
            <person name="Lipzen A."/>
            <person name="Clum A."/>
            <person name="Barry K."/>
            <person name="Grigoriev I.V."/>
            <person name="Martin F.M."/>
            <person name="Stajich J.E."/>
            <person name="Smith M.E."/>
            <person name="Bonito G."/>
            <person name="Spatafora J.W."/>
        </authorList>
    </citation>
    <scope>NUCLEOTIDE SEQUENCE [LARGE SCALE GENOMIC DNA]</scope>
    <source>
        <strain evidence="11 12">AD002</strain>
    </source>
</reference>
<keyword evidence="5 8" id="KW-0747">Spliceosome</keyword>
<evidence type="ECO:0000256" key="1">
    <source>
        <dbReference type="ARBA" id="ARBA00004123"/>
    </source>
</evidence>
<comment type="similarity">
    <text evidence="2 8">Belongs to the SYF2 family.</text>
</comment>
<evidence type="ECO:0000256" key="3">
    <source>
        <dbReference type="ARBA" id="ARBA00014745"/>
    </source>
</evidence>
<comment type="subunit">
    <text evidence="8">May be part of a spliceosome complex.</text>
</comment>
<keyword evidence="12" id="KW-1185">Reference proteome</keyword>
<gene>
    <name evidence="11" type="ORF">BC938DRAFT_480099</name>
</gene>
<accession>A0A433QJF0</accession>
<evidence type="ECO:0000256" key="9">
    <source>
        <dbReference type="SAM" id="MobiDB-lite"/>
    </source>
</evidence>
<name>A0A433QJF0_9FUNG</name>
<evidence type="ECO:0000256" key="10">
    <source>
        <dbReference type="SAM" id="SignalP"/>
    </source>
</evidence>
<organism evidence="11 12">
    <name type="scientific">Jimgerdemannia flammicorona</name>
    <dbReference type="NCBI Taxonomy" id="994334"/>
    <lineage>
        <taxon>Eukaryota</taxon>
        <taxon>Fungi</taxon>
        <taxon>Fungi incertae sedis</taxon>
        <taxon>Mucoromycota</taxon>
        <taxon>Mucoromycotina</taxon>
        <taxon>Endogonomycetes</taxon>
        <taxon>Endogonales</taxon>
        <taxon>Endogonaceae</taxon>
        <taxon>Jimgerdemannia</taxon>
    </lineage>
</organism>
<dbReference type="GO" id="GO:0071013">
    <property type="term" value="C:catalytic step 2 spliceosome"/>
    <property type="evidence" value="ECO:0007669"/>
    <property type="project" value="TreeGrafter"/>
</dbReference>
<feature type="region of interest" description="Disordered" evidence="9">
    <location>
        <begin position="36"/>
        <end position="61"/>
    </location>
</feature>
<dbReference type="GO" id="GO:0000398">
    <property type="term" value="P:mRNA splicing, via spliceosome"/>
    <property type="evidence" value="ECO:0007669"/>
    <property type="project" value="UniProtKB-UniRule"/>
</dbReference>
<feature type="chain" id="PRO_5019454431" description="Pre-mRNA-splicing factor SYF2" evidence="10">
    <location>
        <begin position="18"/>
        <end position="296"/>
    </location>
</feature>
<dbReference type="Pfam" id="PF08231">
    <property type="entry name" value="SYF2"/>
    <property type="match status" value="2"/>
</dbReference>
<keyword evidence="6 8" id="KW-0508">mRNA splicing</keyword>
<feature type="compositionally biased region" description="Basic and acidic residues" evidence="9">
    <location>
        <begin position="40"/>
        <end position="61"/>
    </location>
</feature>
<feature type="signal peptide" evidence="10">
    <location>
        <begin position="1"/>
        <end position="17"/>
    </location>
</feature>
<proteinExistence type="inferred from homology"/>
<comment type="function">
    <text evidence="8">Involved in pre-mRNA splicing.</text>
</comment>
<dbReference type="PANTHER" id="PTHR13264">
    <property type="entry name" value="GCIP-INTERACTING PROTEIN P29"/>
    <property type="match status" value="1"/>
</dbReference>
<evidence type="ECO:0000256" key="2">
    <source>
        <dbReference type="ARBA" id="ARBA00010028"/>
    </source>
</evidence>
<comment type="subcellular location">
    <subcellularLocation>
        <location evidence="1 8">Nucleus</location>
    </subcellularLocation>
</comment>
<dbReference type="AlphaFoldDB" id="A0A433QJF0"/>
<evidence type="ECO:0000313" key="11">
    <source>
        <dbReference type="EMBL" id="RUS29894.1"/>
    </source>
</evidence>
<protein>
    <recommendedName>
        <fullName evidence="3 8">Pre-mRNA-splicing factor SYF2</fullName>
    </recommendedName>
</protein>
<evidence type="ECO:0000256" key="7">
    <source>
        <dbReference type="ARBA" id="ARBA00023242"/>
    </source>
</evidence>
<dbReference type="InterPro" id="IPR013260">
    <property type="entry name" value="mRNA_splic_SYF2"/>
</dbReference>
<comment type="caution">
    <text evidence="11">The sequence shown here is derived from an EMBL/GenBank/DDBJ whole genome shotgun (WGS) entry which is preliminary data.</text>
</comment>
<evidence type="ECO:0000256" key="8">
    <source>
        <dbReference type="RuleBase" id="RU367148"/>
    </source>
</evidence>
<evidence type="ECO:0000256" key="6">
    <source>
        <dbReference type="ARBA" id="ARBA00023187"/>
    </source>
</evidence>
<dbReference type="PANTHER" id="PTHR13264:SF5">
    <property type="entry name" value="PRE-MRNA-SPLICING FACTOR SYF2"/>
    <property type="match status" value="1"/>
</dbReference>
<keyword evidence="10" id="KW-0732">Signal</keyword>
<keyword evidence="4 8" id="KW-0507">mRNA processing</keyword>